<proteinExistence type="predicted"/>
<organism evidence="2 3">
    <name type="scientific">Variovorax rhizosphaerae</name>
    <dbReference type="NCBI Taxonomy" id="1836200"/>
    <lineage>
        <taxon>Bacteria</taxon>
        <taxon>Pseudomonadati</taxon>
        <taxon>Pseudomonadota</taxon>
        <taxon>Betaproteobacteria</taxon>
        <taxon>Burkholderiales</taxon>
        <taxon>Comamonadaceae</taxon>
        <taxon>Variovorax</taxon>
    </lineage>
</organism>
<evidence type="ECO:0000313" key="3">
    <source>
        <dbReference type="Proteomes" id="UP001385892"/>
    </source>
</evidence>
<dbReference type="Proteomes" id="UP001385892">
    <property type="component" value="Unassembled WGS sequence"/>
</dbReference>
<dbReference type="EMBL" id="JBBKZT010000028">
    <property type="protein sequence ID" value="MEJ8851878.1"/>
    <property type="molecule type" value="Genomic_DNA"/>
</dbReference>
<accession>A0ABU8WWH1</accession>
<sequence length="186" mass="19331">MQVRVVQRIAAVLKGLGKPSAASCPLVALSVSIALVSGAATSQPSSSMKVSSAEQSARENDRLLVLRSELKKSEALVESLARRRAERLAAADVAAADEAENDRIRVLSDIAGIKREIAATPAASAPPGSAGAVAVTAKPAQPKAEKVAPWWDVYGKPRRADTAGPDVSAQASGPAPARLEPHRRME</sequence>
<name>A0ABU8WWH1_9BURK</name>
<comment type="caution">
    <text evidence="2">The sequence shown here is derived from an EMBL/GenBank/DDBJ whole genome shotgun (WGS) entry which is preliminary data.</text>
</comment>
<evidence type="ECO:0000313" key="2">
    <source>
        <dbReference type="EMBL" id="MEJ8851878.1"/>
    </source>
</evidence>
<reference evidence="2 3" key="1">
    <citation type="submission" date="2024-03" db="EMBL/GenBank/DDBJ databases">
        <title>Novel species of the genus Variovorax.</title>
        <authorList>
            <person name="Liu Q."/>
            <person name="Xin Y.-H."/>
        </authorList>
    </citation>
    <scope>NUCLEOTIDE SEQUENCE [LARGE SCALE GENOMIC DNA]</scope>
    <source>
        <strain evidence="2 3">KACC 18900</strain>
    </source>
</reference>
<gene>
    <name evidence="2" type="ORF">WKW82_34985</name>
</gene>
<evidence type="ECO:0000256" key="1">
    <source>
        <dbReference type="SAM" id="MobiDB-lite"/>
    </source>
</evidence>
<feature type="region of interest" description="Disordered" evidence="1">
    <location>
        <begin position="156"/>
        <end position="186"/>
    </location>
</feature>
<protein>
    <submittedName>
        <fullName evidence="2">Uncharacterized protein</fullName>
    </submittedName>
</protein>
<keyword evidence="3" id="KW-1185">Reference proteome</keyword>
<dbReference type="RefSeq" id="WP_340347681.1">
    <property type="nucleotide sequence ID" value="NZ_JBBKZT010000028.1"/>
</dbReference>